<dbReference type="Proteomes" id="UP001595836">
    <property type="component" value="Unassembled WGS sequence"/>
</dbReference>
<keyword evidence="1" id="KW-1133">Transmembrane helix</keyword>
<keyword evidence="1" id="KW-0472">Membrane</keyword>
<reference evidence="3" key="1">
    <citation type="journal article" date="2019" name="Int. J. Syst. Evol. Microbiol.">
        <title>The Global Catalogue of Microorganisms (GCM) 10K type strain sequencing project: providing services to taxonomists for standard genome sequencing and annotation.</title>
        <authorList>
            <consortium name="The Broad Institute Genomics Platform"/>
            <consortium name="The Broad Institute Genome Sequencing Center for Infectious Disease"/>
            <person name="Wu L."/>
            <person name="Ma J."/>
        </authorList>
    </citation>
    <scope>NUCLEOTIDE SEQUENCE [LARGE SCALE GENOMIC DNA]</scope>
    <source>
        <strain evidence="3">JCM 11882</strain>
    </source>
</reference>
<gene>
    <name evidence="2" type="ORF">ACFO7U_15555</name>
</gene>
<dbReference type="EMBL" id="JBHSHP010000058">
    <property type="protein sequence ID" value="MFC4756188.1"/>
    <property type="molecule type" value="Genomic_DNA"/>
</dbReference>
<evidence type="ECO:0000256" key="1">
    <source>
        <dbReference type="SAM" id="Phobius"/>
    </source>
</evidence>
<comment type="caution">
    <text evidence="2">The sequence shown here is derived from an EMBL/GenBank/DDBJ whole genome shotgun (WGS) entry which is preliminary data.</text>
</comment>
<keyword evidence="3" id="KW-1185">Reference proteome</keyword>
<evidence type="ECO:0000313" key="3">
    <source>
        <dbReference type="Proteomes" id="UP001595836"/>
    </source>
</evidence>
<name>A0ABV9PWL8_9ACTN</name>
<feature type="transmembrane region" description="Helical" evidence="1">
    <location>
        <begin position="12"/>
        <end position="33"/>
    </location>
</feature>
<keyword evidence="1" id="KW-0812">Transmembrane</keyword>
<accession>A0ABV9PWL8</accession>
<dbReference type="RefSeq" id="WP_344991812.1">
    <property type="nucleotide sequence ID" value="NZ_BAABCD010000017.1"/>
</dbReference>
<evidence type="ECO:0000313" key="2">
    <source>
        <dbReference type="EMBL" id="MFC4756188.1"/>
    </source>
</evidence>
<sequence length="221" mass="22859">MSTTSSSGRGKAILMIVLVAVVAVVAAVLTVIVSQKTYAPSERTLSPKIQVAAGSDHVDEAAGLAIRVPEGWQAESGDLLFGTTALLPEKVSTDGGAGGLVFIGALTEEMLGGEEVNNEQAAYALASAIGQTVLPVPGQPTDESLEPISSRVGDGSALSFRVIPMAQQAMLGPEGALIYTAVVGEGAERYWLTYIGSPADGSMDSPRAEWADEIVERFRPA</sequence>
<organism evidence="2 3">
    <name type="scientific">Dietzia aurantiaca</name>
    <dbReference type="NCBI Taxonomy" id="983873"/>
    <lineage>
        <taxon>Bacteria</taxon>
        <taxon>Bacillati</taxon>
        <taxon>Actinomycetota</taxon>
        <taxon>Actinomycetes</taxon>
        <taxon>Mycobacteriales</taxon>
        <taxon>Dietziaceae</taxon>
        <taxon>Dietzia</taxon>
    </lineage>
</organism>
<protein>
    <submittedName>
        <fullName evidence="2">APA family fibronectin-binding glycoprotein</fullName>
    </submittedName>
</protein>
<proteinExistence type="predicted"/>